<feature type="domain" description="Bacterial bifunctional deaminase-reductase C-terminal" evidence="1">
    <location>
        <begin position="3"/>
        <end position="171"/>
    </location>
</feature>
<name>A0A345NL32_9MICO</name>
<sequence length="181" mass="19548">MARKVTAHLFSSVNGVVESPDRWQFDSFGPDDMAGMGAAIADVTDVVLGRKLWQEWADYWPGADDPFGAFINPVRKHVITSTLDDVSRWQGSSIVEGDPVDYLRALAANGETGTIAVNGGVETVRSLFLAGVIDALTLTTHPVVGVGRRLFDETVPVTRLELVEGRTTSTGNASLTYRLRA</sequence>
<evidence type="ECO:0000313" key="3">
    <source>
        <dbReference type="Proteomes" id="UP000253790"/>
    </source>
</evidence>
<dbReference type="Proteomes" id="UP000253790">
    <property type="component" value="Chromosome"/>
</dbReference>
<keyword evidence="3" id="KW-1185">Reference proteome</keyword>
<dbReference type="SUPFAM" id="SSF53597">
    <property type="entry name" value="Dihydrofolate reductase-like"/>
    <property type="match status" value="1"/>
</dbReference>
<organism evidence="2 3">
    <name type="scientific">Ornithinimicrobium avium</name>
    <dbReference type="NCBI Taxonomy" id="2283195"/>
    <lineage>
        <taxon>Bacteria</taxon>
        <taxon>Bacillati</taxon>
        <taxon>Actinomycetota</taxon>
        <taxon>Actinomycetes</taxon>
        <taxon>Micrococcales</taxon>
        <taxon>Ornithinimicrobiaceae</taxon>
        <taxon>Ornithinimicrobium</taxon>
    </lineage>
</organism>
<gene>
    <name evidence="2" type="ORF">DV701_06015</name>
</gene>
<dbReference type="GO" id="GO:0008703">
    <property type="term" value="F:5-amino-6-(5-phosphoribosylamino)uracil reductase activity"/>
    <property type="evidence" value="ECO:0007669"/>
    <property type="project" value="InterPro"/>
</dbReference>
<dbReference type="RefSeq" id="WP_114927505.1">
    <property type="nucleotide sequence ID" value="NZ_CP031229.1"/>
</dbReference>
<dbReference type="Gene3D" id="3.40.430.10">
    <property type="entry name" value="Dihydrofolate Reductase, subunit A"/>
    <property type="match status" value="1"/>
</dbReference>
<protein>
    <submittedName>
        <fullName evidence="2">Dihydrofolate reductase</fullName>
    </submittedName>
</protein>
<dbReference type="InterPro" id="IPR002734">
    <property type="entry name" value="RibDG_C"/>
</dbReference>
<reference evidence="2 3" key="1">
    <citation type="submission" date="2018-07" db="EMBL/GenBank/DDBJ databases">
        <title>Complete genome sequencing of Ornithinimicrobium sp. AMA3305.</title>
        <authorList>
            <person name="Bae J.-W."/>
        </authorList>
    </citation>
    <scope>NUCLEOTIDE SEQUENCE [LARGE SCALE GENOMIC DNA]</scope>
    <source>
        <strain evidence="2 3">AMA3305</strain>
    </source>
</reference>
<dbReference type="GO" id="GO:0009231">
    <property type="term" value="P:riboflavin biosynthetic process"/>
    <property type="evidence" value="ECO:0007669"/>
    <property type="project" value="InterPro"/>
</dbReference>
<dbReference type="AlphaFoldDB" id="A0A345NL32"/>
<dbReference type="KEGG" id="orn:DV701_06015"/>
<proteinExistence type="predicted"/>
<evidence type="ECO:0000259" key="1">
    <source>
        <dbReference type="Pfam" id="PF01872"/>
    </source>
</evidence>
<dbReference type="Pfam" id="PF01872">
    <property type="entry name" value="RibD_C"/>
    <property type="match status" value="1"/>
</dbReference>
<accession>A0A345NL32</accession>
<dbReference type="OrthoDB" id="195113at2"/>
<dbReference type="EMBL" id="CP031229">
    <property type="protein sequence ID" value="AXH95740.1"/>
    <property type="molecule type" value="Genomic_DNA"/>
</dbReference>
<evidence type="ECO:0000313" key="2">
    <source>
        <dbReference type="EMBL" id="AXH95740.1"/>
    </source>
</evidence>
<dbReference type="InterPro" id="IPR024072">
    <property type="entry name" value="DHFR-like_dom_sf"/>
</dbReference>